<keyword evidence="1" id="KW-1133">Transmembrane helix</keyword>
<evidence type="ECO:0000313" key="3">
    <source>
        <dbReference type="Proteomes" id="UP000245252"/>
    </source>
</evidence>
<gene>
    <name evidence="2" type="ORF">DEM27_10530</name>
</gene>
<organism evidence="2 3">
    <name type="scientific">Metarhizobium album</name>
    <dbReference type="NCBI Taxonomy" id="2182425"/>
    <lineage>
        <taxon>Bacteria</taxon>
        <taxon>Pseudomonadati</taxon>
        <taxon>Pseudomonadota</taxon>
        <taxon>Alphaproteobacteria</taxon>
        <taxon>Hyphomicrobiales</taxon>
        <taxon>Rhizobiaceae</taxon>
        <taxon>Metarhizobium</taxon>
    </lineage>
</organism>
<keyword evidence="1" id="KW-0812">Transmembrane</keyword>
<keyword evidence="3" id="KW-1185">Reference proteome</keyword>
<reference evidence="2 3" key="1">
    <citation type="submission" date="2018-05" db="EMBL/GenBank/DDBJ databases">
        <title>The draft genome of strain NS-104.</title>
        <authorList>
            <person name="Hang P."/>
            <person name="Jiang J."/>
        </authorList>
    </citation>
    <scope>NUCLEOTIDE SEQUENCE [LARGE SCALE GENOMIC DNA]</scope>
    <source>
        <strain evidence="2 3">NS-104</strain>
    </source>
</reference>
<feature type="transmembrane region" description="Helical" evidence="1">
    <location>
        <begin position="38"/>
        <end position="58"/>
    </location>
</feature>
<keyword evidence="1" id="KW-0472">Membrane</keyword>
<proteinExistence type="predicted"/>
<comment type="caution">
    <text evidence="2">The sequence shown here is derived from an EMBL/GenBank/DDBJ whole genome shotgun (WGS) entry which is preliminary data.</text>
</comment>
<dbReference type="EMBL" id="QFBC01000003">
    <property type="protein sequence ID" value="PWE56790.1"/>
    <property type="molecule type" value="Genomic_DNA"/>
</dbReference>
<evidence type="ECO:0000313" key="2">
    <source>
        <dbReference type="EMBL" id="PWE56790.1"/>
    </source>
</evidence>
<dbReference type="Proteomes" id="UP000245252">
    <property type="component" value="Unassembled WGS sequence"/>
</dbReference>
<dbReference type="AlphaFoldDB" id="A0A2U2DU03"/>
<name>A0A2U2DU03_9HYPH</name>
<protein>
    <submittedName>
        <fullName evidence="2">Uncharacterized protein</fullName>
    </submittedName>
</protein>
<feature type="transmembrane region" description="Helical" evidence="1">
    <location>
        <begin position="12"/>
        <end position="32"/>
    </location>
</feature>
<sequence length="62" mass="7167">MNKRVLRFVWRAFRSALAFSWLWFGATTWHYRFPGEPLTGFSVFVACFIAGAVIYGVFDEGI</sequence>
<evidence type="ECO:0000256" key="1">
    <source>
        <dbReference type="SAM" id="Phobius"/>
    </source>
</evidence>
<accession>A0A2U2DU03</accession>
<dbReference type="RefSeq" id="WP_109458165.1">
    <property type="nucleotide sequence ID" value="NZ_QFBC01000003.1"/>
</dbReference>